<dbReference type="GO" id="GO:0006338">
    <property type="term" value="P:chromatin remodeling"/>
    <property type="evidence" value="ECO:0007669"/>
    <property type="project" value="UniProtKB-ARBA"/>
</dbReference>
<evidence type="ECO:0000313" key="4">
    <source>
        <dbReference type="EMBL" id="ESK92066.1"/>
    </source>
</evidence>
<keyword evidence="5" id="KW-1185">Reference proteome</keyword>
<dbReference type="Proteomes" id="UP000017559">
    <property type="component" value="Unassembled WGS sequence"/>
</dbReference>
<keyword evidence="2" id="KW-0539">Nucleus</keyword>
<dbReference type="SMART" id="SM00298">
    <property type="entry name" value="CHROMO"/>
    <property type="match status" value="1"/>
</dbReference>
<dbReference type="InterPro" id="IPR056924">
    <property type="entry name" value="SH3_Tf2-1"/>
</dbReference>
<reference evidence="4 5" key="1">
    <citation type="journal article" date="2014" name="BMC Genomics">
        <title>Genome and secretome analysis of the hemibiotrophic fungal pathogen, Moniliophthora roreri, which causes frosty pod rot disease of cacao: mechanisms of the biotrophic and necrotrophic phases.</title>
        <authorList>
            <person name="Meinhardt L.W."/>
            <person name="Costa G.G.L."/>
            <person name="Thomazella D.P.T."/>
            <person name="Teixeira P.J.P.L."/>
            <person name="Carazzolle M.F."/>
            <person name="Schuster S.C."/>
            <person name="Carlson J.E."/>
            <person name="Guiltinan M.J."/>
            <person name="Mieczkowski P."/>
            <person name="Farmer A."/>
            <person name="Ramaraj T."/>
            <person name="Crozier J."/>
            <person name="Davis R.E."/>
            <person name="Shao J."/>
            <person name="Melnick R.L."/>
            <person name="Pereira G.A.G."/>
            <person name="Bailey B.A."/>
        </authorList>
    </citation>
    <scope>NUCLEOTIDE SEQUENCE [LARGE SCALE GENOMIC DNA]</scope>
    <source>
        <strain evidence="4 5">MCA 2997</strain>
    </source>
</reference>
<dbReference type="InterPro" id="IPR023780">
    <property type="entry name" value="Chromo_domain"/>
</dbReference>
<comment type="caution">
    <text evidence="4">The sequence shown here is derived from an EMBL/GenBank/DDBJ whole genome shotgun (WGS) entry which is preliminary data.</text>
</comment>
<dbReference type="KEGG" id="mrr:Moror_10287"/>
<comment type="subcellular location">
    <subcellularLocation>
        <location evidence="1">Nucleus</location>
    </subcellularLocation>
</comment>
<dbReference type="PANTHER" id="PTHR22812">
    <property type="entry name" value="CHROMOBOX PROTEIN"/>
    <property type="match status" value="1"/>
</dbReference>
<dbReference type="CDD" id="cd00024">
    <property type="entry name" value="CD_CSD"/>
    <property type="match status" value="1"/>
</dbReference>
<dbReference type="AlphaFoldDB" id="V2XGV7"/>
<dbReference type="OrthoDB" id="2630497at2759"/>
<dbReference type="EMBL" id="AWSO01000304">
    <property type="protein sequence ID" value="ESK92066.1"/>
    <property type="molecule type" value="Genomic_DNA"/>
</dbReference>
<protein>
    <recommendedName>
        <fullName evidence="3">Chromo domain-containing protein</fullName>
    </recommendedName>
</protein>
<dbReference type="HOGENOM" id="CLU_000384_6_4_1"/>
<proteinExistence type="predicted"/>
<dbReference type="GO" id="GO:0005634">
    <property type="term" value="C:nucleus"/>
    <property type="evidence" value="ECO:0007669"/>
    <property type="project" value="UniProtKB-SubCell"/>
</dbReference>
<organism evidence="4 5">
    <name type="scientific">Moniliophthora roreri (strain MCA 2997)</name>
    <name type="common">Cocoa frosty pod rot fungus</name>
    <name type="synonym">Crinipellis roreri</name>
    <dbReference type="NCBI Taxonomy" id="1381753"/>
    <lineage>
        <taxon>Eukaryota</taxon>
        <taxon>Fungi</taxon>
        <taxon>Dikarya</taxon>
        <taxon>Basidiomycota</taxon>
        <taxon>Agaricomycotina</taxon>
        <taxon>Agaricomycetes</taxon>
        <taxon>Agaricomycetidae</taxon>
        <taxon>Agaricales</taxon>
        <taxon>Marasmiineae</taxon>
        <taxon>Marasmiaceae</taxon>
        <taxon>Moniliophthora</taxon>
    </lineage>
</organism>
<evidence type="ECO:0000259" key="3">
    <source>
        <dbReference type="PROSITE" id="PS50013"/>
    </source>
</evidence>
<gene>
    <name evidence="4" type="ORF">Moror_10287</name>
</gene>
<dbReference type="Pfam" id="PF24626">
    <property type="entry name" value="SH3_Tf2-1"/>
    <property type="match status" value="1"/>
</dbReference>
<sequence length="222" mass="26356">MDYIREEASLALKRAADSMKEFYDQNRSEAREYQIGDKVYVEAINIKSKRFASKLDDKCFRPFEIIEKVRASSYKLQLPRTWKIHPVFNECLLTPYVPPEFPSQVKPLPPPPIEDLEGKKYKVEEVLDSRLRGGQLEYLVNWKGEPHEENTWEPQNNLKEAKEAITKFHKKHPAAPRPKDLNMILNYQPYENYTEIDKEKIKKLYNWDNGKIYGLETRFTRM</sequence>
<name>V2XGV7_MONRO</name>
<dbReference type="InterPro" id="IPR051219">
    <property type="entry name" value="Heterochromatin_chromo-domain"/>
</dbReference>
<evidence type="ECO:0000256" key="2">
    <source>
        <dbReference type="ARBA" id="ARBA00023242"/>
    </source>
</evidence>
<dbReference type="Pfam" id="PF00385">
    <property type="entry name" value="Chromo"/>
    <property type="match status" value="1"/>
</dbReference>
<feature type="domain" description="Chromo" evidence="3">
    <location>
        <begin position="121"/>
        <end position="180"/>
    </location>
</feature>
<dbReference type="Gene3D" id="2.40.50.40">
    <property type="match status" value="1"/>
</dbReference>
<evidence type="ECO:0000256" key="1">
    <source>
        <dbReference type="ARBA" id="ARBA00004123"/>
    </source>
</evidence>
<accession>V2XGV7</accession>
<dbReference type="PROSITE" id="PS50013">
    <property type="entry name" value="CHROMO_2"/>
    <property type="match status" value="1"/>
</dbReference>
<evidence type="ECO:0000313" key="5">
    <source>
        <dbReference type="Proteomes" id="UP000017559"/>
    </source>
</evidence>
<dbReference type="SUPFAM" id="SSF54160">
    <property type="entry name" value="Chromo domain-like"/>
    <property type="match status" value="1"/>
</dbReference>
<dbReference type="InterPro" id="IPR000953">
    <property type="entry name" value="Chromo/chromo_shadow_dom"/>
</dbReference>
<dbReference type="InterPro" id="IPR016197">
    <property type="entry name" value="Chromo-like_dom_sf"/>
</dbReference>